<sequence>MAPQYMPVPLLDHTYAAVSTANSSFDSPDWDWSRSDILDGAYVPYICEAILVILIFM</sequence>
<evidence type="ECO:0000313" key="2">
    <source>
        <dbReference type="EMBL" id="KEQ62556.1"/>
    </source>
</evidence>
<reference evidence="2 3" key="1">
    <citation type="journal article" date="2014" name="BMC Genomics">
        <title>Genome sequencing of four Aureobasidium pullulans varieties: biotechnological potential, stress tolerance, and description of new species.</title>
        <authorList>
            <person name="Gostin Ar C."/>
            <person name="Ohm R.A."/>
            <person name="Kogej T."/>
            <person name="Sonjak S."/>
            <person name="Turk M."/>
            <person name="Zajc J."/>
            <person name="Zalar P."/>
            <person name="Grube M."/>
            <person name="Sun H."/>
            <person name="Han J."/>
            <person name="Sharma A."/>
            <person name="Chiniquy J."/>
            <person name="Ngan C.Y."/>
            <person name="Lipzen A."/>
            <person name="Barry K."/>
            <person name="Grigoriev I.V."/>
            <person name="Gunde-Cimerman N."/>
        </authorList>
    </citation>
    <scope>NUCLEOTIDE SEQUENCE [LARGE SCALE GENOMIC DNA]</scope>
    <source>
        <strain evidence="2 3">CBS 110374</strain>
    </source>
</reference>
<dbReference type="AlphaFoldDB" id="A0A074WJF2"/>
<keyword evidence="3" id="KW-1185">Reference proteome</keyword>
<dbReference type="HOGENOM" id="CLU_202017_0_0_1"/>
<proteinExistence type="predicted"/>
<evidence type="ECO:0000256" key="1">
    <source>
        <dbReference type="SAM" id="Phobius"/>
    </source>
</evidence>
<evidence type="ECO:0000313" key="3">
    <source>
        <dbReference type="Proteomes" id="UP000030672"/>
    </source>
</evidence>
<name>A0A074WJF2_AURM1</name>
<dbReference type="Proteomes" id="UP000030672">
    <property type="component" value="Unassembled WGS sequence"/>
</dbReference>
<dbReference type="EMBL" id="KL584834">
    <property type="protein sequence ID" value="KEQ62556.1"/>
    <property type="molecule type" value="Genomic_DNA"/>
</dbReference>
<dbReference type="RefSeq" id="XP_040879579.1">
    <property type="nucleotide sequence ID" value="XM_041021872.1"/>
</dbReference>
<keyword evidence="1" id="KW-0812">Transmembrane</keyword>
<feature type="transmembrane region" description="Helical" evidence="1">
    <location>
        <begin position="37"/>
        <end position="56"/>
    </location>
</feature>
<dbReference type="GeneID" id="63915245"/>
<keyword evidence="1" id="KW-1133">Transmembrane helix</keyword>
<gene>
    <name evidence="2" type="ORF">M437DRAFT_49677</name>
</gene>
<keyword evidence="1" id="KW-0472">Membrane</keyword>
<protein>
    <submittedName>
        <fullName evidence="2">Uncharacterized protein</fullName>
    </submittedName>
</protein>
<organism evidence="2 3">
    <name type="scientific">Aureobasidium melanogenum (strain CBS 110374)</name>
    <name type="common">Aureobasidium pullulans var. melanogenum</name>
    <dbReference type="NCBI Taxonomy" id="1043003"/>
    <lineage>
        <taxon>Eukaryota</taxon>
        <taxon>Fungi</taxon>
        <taxon>Dikarya</taxon>
        <taxon>Ascomycota</taxon>
        <taxon>Pezizomycotina</taxon>
        <taxon>Dothideomycetes</taxon>
        <taxon>Dothideomycetidae</taxon>
        <taxon>Dothideales</taxon>
        <taxon>Saccotheciaceae</taxon>
        <taxon>Aureobasidium</taxon>
    </lineage>
</organism>
<accession>A0A074WJF2</accession>